<evidence type="ECO:0000256" key="2">
    <source>
        <dbReference type="ARBA" id="ARBA00022618"/>
    </source>
</evidence>
<organism evidence="13 14">
    <name type="scientific">Fictibacillus phosphorivorans</name>
    <dbReference type="NCBI Taxonomy" id="1221500"/>
    <lineage>
        <taxon>Bacteria</taxon>
        <taxon>Bacillati</taxon>
        <taxon>Bacillota</taxon>
        <taxon>Bacilli</taxon>
        <taxon>Bacillales</taxon>
        <taxon>Fictibacillaceae</taxon>
        <taxon>Fictibacillus</taxon>
    </lineage>
</organism>
<evidence type="ECO:0000256" key="9">
    <source>
        <dbReference type="ARBA" id="ARBA00023316"/>
    </source>
</evidence>
<dbReference type="Gene3D" id="3.40.50.2000">
    <property type="entry name" value="Glycogen Phosphorylase B"/>
    <property type="match status" value="2"/>
</dbReference>
<dbReference type="NCBIfam" id="TIGR01133">
    <property type="entry name" value="murG"/>
    <property type="match status" value="1"/>
</dbReference>
<dbReference type="PANTHER" id="PTHR21015:SF27">
    <property type="entry name" value="UDP-N-ACETYLGLUCOSAMINE--N-ACETYLMURAMYL-(PENTAPEPTIDE) PYROPHOSPHORYL-UNDECAPRENOL N-ACETYLGLUCOSAMINE TRANSFERASE"/>
    <property type="match status" value="1"/>
</dbReference>
<evidence type="ECO:0000256" key="8">
    <source>
        <dbReference type="ARBA" id="ARBA00023306"/>
    </source>
</evidence>
<feature type="binding site" evidence="10">
    <location>
        <position position="165"/>
    </location>
    <ligand>
        <name>UDP-N-acetyl-alpha-D-glucosamine</name>
        <dbReference type="ChEBI" id="CHEBI:57705"/>
    </ligand>
</feature>
<comment type="caution">
    <text evidence="13">The sequence shown here is derived from an EMBL/GenBank/DDBJ whole genome shotgun (WGS) entry which is preliminary data.</text>
</comment>
<evidence type="ECO:0000313" key="14">
    <source>
        <dbReference type="Proteomes" id="UP000076567"/>
    </source>
</evidence>
<feature type="binding site" evidence="10">
    <location>
        <begin position="11"/>
        <end position="13"/>
    </location>
    <ligand>
        <name>UDP-N-acetyl-alpha-D-glucosamine</name>
        <dbReference type="ChEBI" id="CHEBI:57705"/>
    </ligand>
</feature>
<feature type="domain" description="Glycosyl transferase family 28 C-terminal" evidence="12">
    <location>
        <begin position="188"/>
        <end position="341"/>
    </location>
</feature>
<evidence type="ECO:0000313" key="13">
    <source>
        <dbReference type="EMBL" id="KZE68727.1"/>
    </source>
</evidence>
<keyword evidence="1 10" id="KW-1003">Cell membrane</keyword>
<proteinExistence type="inferred from homology"/>
<feature type="binding site" evidence="10">
    <location>
        <position position="290"/>
    </location>
    <ligand>
        <name>UDP-N-acetyl-alpha-D-glucosamine</name>
        <dbReference type="ChEBI" id="CHEBI:57705"/>
    </ligand>
</feature>
<comment type="caution">
    <text evidence="10">Lacks conserved residue(s) required for the propagation of feature annotation.</text>
</comment>
<dbReference type="EMBL" id="LRFC01000001">
    <property type="protein sequence ID" value="KZE68727.1"/>
    <property type="molecule type" value="Genomic_DNA"/>
</dbReference>
<dbReference type="OrthoDB" id="9808936at2"/>
<keyword evidence="14" id="KW-1185">Reference proteome</keyword>
<comment type="pathway">
    <text evidence="10">Cell wall biogenesis; peptidoglycan biosynthesis.</text>
</comment>
<dbReference type="InterPro" id="IPR004276">
    <property type="entry name" value="GlycoTrans_28_N"/>
</dbReference>
<comment type="function">
    <text evidence="10">Cell wall formation. Catalyzes the transfer of a GlcNAc subunit on undecaprenyl-pyrophosphoryl-MurNAc-pentapeptide (lipid intermediate I) to form undecaprenyl-pyrophosphoryl-MurNAc-(pentapeptide)GlcNAc (lipid intermediate II).</text>
</comment>
<keyword evidence="6 10" id="KW-0573">Peptidoglycan synthesis</keyword>
<evidence type="ECO:0000259" key="11">
    <source>
        <dbReference type="Pfam" id="PF03033"/>
    </source>
</evidence>
<dbReference type="InterPro" id="IPR007235">
    <property type="entry name" value="Glyco_trans_28_C"/>
</dbReference>
<dbReference type="AlphaFoldDB" id="A0A163SCF3"/>
<keyword evidence="3 10" id="KW-0328">Glycosyltransferase</keyword>
<dbReference type="Pfam" id="PF04101">
    <property type="entry name" value="Glyco_tran_28_C"/>
    <property type="match status" value="1"/>
</dbReference>
<keyword evidence="9 10" id="KW-0961">Cell wall biogenesis/degradation</keyword>
<keyword evidence="5 10" id="KW-0133">Cell shape</keyword>
<name>A0A163SCF3_9BACL</name>
<comment type="subcellular location">
    <subcellularLocation>
        <location evidence="10">Cell membrane</location>
        <topology evidence="10">Peripheral membrane protein</topology>
        <orientation evidence="10">Cytoplasmic side</orientation>
    </subcellularLocation>
</comment>
<evidence type="ECO:0000256" key="7">
    <source>
        <dbReference type="ARBA" id="ARBA00023136"/>
    </source>
</evidence>
<dbReference type="GO" id="GO:0009252">
    <property type="term" value="P:peptidoglycan biosynthetic process"/>
    <property type="evidence" value="ECO:0007669"/>
    <property type="project" value="UniProtKB-UniRule"/>
</dbReference>
<evidence type="ECO:0000256" key="1">
    <source>
        <dbReference type="ARBA" id="ARBA00022475"/>
    </source>
</evidence>
<dbReference type="InterPro" id="IPR006009">
    <property type="entry name" value="GlcNAc_MurG"/>
</dbReference>
<dbReference type="GO" id="GO:0008360">
    <property type="term" value="P:regulation of cell shape"/>
    <property type="evidence" value="ECO:0007669"/>
    <property type="project" value="UniProtKB-KW"/>
</dbReference>
<dbReference type="SUPFAM" id="SSF53756">
    <property type="entry name" value="UDP-Glycosyltransferase/glycogen phosphorylase"/>
    <property type="match status" value="1"/>
</dbReference>
<evidence type="ECO:0000259" key="12">
    <source>
        <dbReference type="Pfam" id="PF04101"/>
    </source>
</evidence>
<keyword evidence="2 10" id="KW-0132">Cell division</keyword>
<dbReference type="RefSeq" id="WP_066235924.1">
    <property type="nucleotide sequence ID" value="NZ_LRFC01000001.1"/>
</dbReference>
<dbReference type="GO" id="GO:0050511">
    <property type="term" value="F:undecaprenyldiphospho-muramoylpentapeptide beta-N-acetylglucosaminyltransferase activity"/>
    <property type="evidence" value="ECO:0007669"/>
    <property type="project" value="UniProtKB-UniRule"/>
</dbReference>
<protein>
    <recommendedName>
        <fullName evidence="10">UDP-N-acetylglucosamine--N-acetylmuramyl-(pentapeptide) pyrophosphoryl-undecaprenol N-acetylglucosamine transferase</fullName>
        <ecNumber evidence="10">2.4.1.227</ecNumber>
    </recommendedName>
    <alternativeName>
        <fullName evidence="10">Undecaprenyl-PP-MurNAc-pentapeptide-UDPGlcNAc GlcNAc transferase</fullName>
    </alternativeName>
</protein>
<dbReference type="PANTHER" id="PTHR21015">
    <property type="entry name" value="UDP-N-ACETYLGLUCOSAMINE--N-ACETYLMURAMYL-(PENTAPEPTIDE) PYROPHOSPHORYL-UNDECAPRENOL N-ACETYLGLUCOSAMINE TRANSFERASE 1"/>
    <property type="match status" value="1"/>
</dbReference>
<accession>A0A163SCF3</accession>
<comment type="similarity">
    <text evidence="10">Belongs to the glycosyltransferase 28 family. MurG subfamily.</text>
</comment>
<dbReference type="Pfam" id="PF03033">
    <property type="entry name" value="Glyco_transf_28"/>
    <property type="match status" value="1"/>
</dbReference>
<evidence type="ECO:0000256" key="10">
    <source>
        <dbReference type="HAMAP-Rule" id="MF_00033"/>
    </source>
</evidence>
<dbReference type="GO" id="GO:0071555">
    <property type="term" value="P:cell wall organization"/>
    <property type="evidence" value="ECO:0007669"/>
    <property type="project" value="UniProtKB-KW"/>
</dbReference>
<dbReference type="GO" id="GO:0005886">
    <property type="term" value="C:plasma membrane"/>
    <property type="evidence" value="ECO:0007669"/>
    <property type="project" value="UniProtKB-SubCell"/>
</dbReference>
<dbReference type="GO" id="GO:0051301">
    <property type="term" value="P:cell division"/>
    <property type="evidence" value="ECO:0007669"/>
    <property type="project" value="UniProtKB-KW"/>
</dbReference>
<keyword evidence="4 10" id="KW-0808">Transferase</keyword>
<evidence type="ECO:0000256" key="5">
    <source>
        <dbReference type="ARBA" id="ARBA00022960"/>
    </source>
</evidence>
<dbReference type="NCBIfam" id="NF009102">
    <property type="entry name" value="PRK12446.1"/>
    <property type="match status" value="1"/>
</dbReference>
<dbReference type="EC" id="2.4.1.227" evidence="10"/>
<gene>
    <name evidence="10" type="primary">murG</name>
    <name evidence="13" type="ORF">AWM68_00130</name>
</gene>
<feature type="domain" description="Glycosyltransferase family 28 N-terminal" evidence="11">
    <location>
        <begin position="5"/>
        <end position="142"/>
    </location>
</feature>
<keyword evidence="8 10" id="KW-0131">Cell cycle</keyword>
<comment type="catalytic activity">
    <reaction evidence="10">
        <text>di-trans,octa-cis-undecaprenyl diphospho-N-acetyl-alpha-D-muramoyl-L-alanyl-D-glutamyl-meso-2,6-diaminopimeloyl-D-alanyl-D-alanine + UDP-N-acetyl-alpha-D-glucosamine = di-trans,octa-cis-undecaprenyl diphospho-[N-acetyl-alpha-D-glucosaminyl-(1-&gt;4)]-N-acetyl-alpha-D-muramoyl-L-alanyl-D-glutamyl-meso-2,6-diaminopimeloyl-D-alanyl-D-alanine + UDP + H(+)</text>
        <dbReference type="Rhea" id="RHEA:31227"/>
        <dbReference type="ChEBI" id="CHEBI:15378"/>
        <dbReference type="ChEBI" id="CHEBI:57705"/>
        <dbReference type="ChEBI" id="CHEBI:58223"/>
        <dbReference type="ChEBI" id="CHEBI:61387"/>
        <dbReference type="ChEBI" id="CHEBI:61388"/>
        <dbReference type="EC" id="2.4.1.227"/>
    </reaction>
</comment>
<dbReference type="Proteomes" id="UP000076567">
    <property type="component" value="Unassembled WGS sequence"/>
</dbReference>
<evidence type="ECO:0000256" key="6">
    <source>
        <dbReference type="ARBA" id="ARBA00022984"/>
    </source>
</evidence>
<evidence type="ECO:0000256" key="4">
    <source>
        <dbReference type="ARBA" id="ARBA00022679"/>
    </source>
</evidence>
<dbReference type="GO" id="GO:0005975">
    <property type="term" value="P:carbohydrate metabolic process"/>
    <property type="evidence" value="ECO:0007669"/>
    <property type="project" value="InterPro"/>
</dbReference>
<reference evidence="14" key="1">
    <citation type="submission" date="2016-01" db="EMBL/GenBank/DDBJ databases">
        <title>Draft genome of Chromobacterium sp. F49.</title>
        <authorList>
            <person name="Hong K.W."/>
        </authorList>
    </citation>
    <scope>NUCLEOTIDE SEQUENCE [LARGE SCALE GENOMIC DNA]</scope>
    <source>
        <strain evidence="14">P7IIIA</strain>
    </source>
</reference>
<sequence>MKKLVLTGGGSAGHVTPHLALIPKLEKMGWDLHYIGSVDGIEKSLIQDGTNVPYYGISSGKLRRYFDLKNIKDPFKVAAGVAQAYFRLGKIKPDAVFSKGGFVAVPVVIAAWMRKIPVYIHESDITPGLANKISSKFASKIFVTFDEAKKHFAAGQAIVTGSPIRDELLQGSKEKGLSFLGFRGHLPVLTIMGGSLGARKINEAVREGLPELLRSYQIVHICGKGNLDENLLNTEGYRQFEYIQSELPDVVAATDFVISRAGSNSIFEWLTLKIPMLLIPLSRAASRGDQILNAQSFEKQGYCHILYEEELTKATLVSSLKDLKSDQVNMKRNMESFKASDSVDLILRTITGEK</sequence>
<dbReference type="HAMAP" id="MF_00033">
    <property type="entry name" value="MurG"/>
    <property type="match status" value="1"/>
</dbReference>
<dbReference type="UniPathway" id="UPA00219"/>
<dbReference type="GO" id="GO:0051991">
    <property type="term" value="F:UDP-N-acetyl-D-glucosamine:N-acetylmuramoyl-L-alanyl-D-glutamyl-meso-2,6-diaminopimelyl-D-alanyl-D-alanine-diphosphoundecaprenol 4-beta-N-acetylglucosaminlytransferase activity"/>
    <property type="evidence" value="ECO:0007669"/>
    <property type="project" value="RHEA"/>
</dbReference>
<evidence type="ECO:0000256" key="3">
    <source>
        <dbReference type="ARBA" id="ARBA00022676"/>
    </source>
</evidence>
<keyword evidence="7 10" id="KW-0472">Membrane</keyword>
<feature type="binding site" evidence="10">
    <location>
        <position position="195"/>
    </location>
    <ligand>
        <name>UDP-N-acetyl-alpha-D-glucosamine</name>
        <dbReference type="ChEBI" id="CHEBI:57705"/>
    </ligand>
</feature>
<dbReference type="CDD" id="cd03785">
    <property type="entry name" value="GT28_MurG"/>
    <property type="match status" value="1"/>
</dbReference>